<name>A0ABP5C1R5_9ACTN</name>
<dbReference type="Proteomes" id="UP001499854">
    <property type="component" value="Unassembled WGS sequence"/>
</dbReference>
<proteinExistence type="predicted"/>
<reference evidence="2" key="1">
    <citation type="journal article" date="2019" name="Int. J. Syst. Evol. Microbiol.">
        <title>The Global Catalogue of Microorganisms (GCM) 10K type strain sequencing project: providing services to taxonomists for standard genome sequencing and annotation.</title>
        <authorList>
            <consortium name="The Broad Institute Genomics Platform"/>
            <consortium name="The Broad Institute Genome Sequencing Center for Infectious Disease"/>
            <person name="Wu L."/>
            <person name="Ma J."/>
        </authorList>
    </citation>
    <scope>NUCLEOTIDE SEQUENCE [LARGE SCALE GENOMIC DNA]</scope>
    <source>
        <strain evidence="2">JCM 16013</strain>
    </source>
</reference>
<accession>A0ABP5C1R5</accession>
<evidence type="ECO:0000313" key="2">
    <source>
        <dbReference type="Proteomes" id="UP001499854"/>
    </source>
</evidence>
<dbReference type="EMBL" id="BAAAQM010000004">
    <property type="protein sequence ID" value="GAA1956424.1"/>
    <property type="molecule type" value="Genomic_DNA"/>
</dbReference>
<keyword evidence="2" id="KW-1185">Reference proteome</keyword>
<protein>
    <submittedName>
        <fullName evidence="1">Uncharacterized protein</fullName>
    </submittedName>
</protein>
<organism evidence="1 2">
    <name type="scientific">Catenulispora subtropica</name>
    <dbReference type="NCBI Taxonomy" id="450798"/>
    <lineage>
        <taxon>Bacteria</taxon>
        <taxon>Bacillati</taxon>
        <taxon>Actinomycetota</taxon>
        <taxon>Actinomycetes</taxon>
        <taxon>Catenulisporales</taxon>
        <taxon>Catenulisporaceae</taxon>
        <taxon>Catenulispora</taxon>
    </lineage>
</organism>
<evidence type="ECO:0000313" key="1">
    <source>
        <dbReference type="EMBL" id="GAA1956424.1"/>
    </source>
</evidence>
<comment type="caution">
    <text evidence="1">The sequence shown here is derived from an EMBL/GenBank/DDBJ whole genome shotgun (WGS) entry which is preliminary data.</text>
</comment>
<sequence>MVVVTWAEVPSASEILVRLGKLDSGVVPSEAKAPVASPLGDALDAVLDDAVGADEGESAAVGVVTVGRAPAVVEVVTPAGAAGWADEEFFPPVSTTAPAATAPAAMTPTAMYNGFLFGMSRPPGCGNHPRSQALTRVAPDAVAP</sequence>
<gene>
    <name evidence="1" type="ORF">GCM10009838_10370</name>
</gene>